<dbReference type="EMBL" id="JAOVQM010000001">
    <property type="protein sequence ID" value="MCV2231328.1"/>
    <property type="molecule type" value="Genomic_DNA"/>
</dbReference>
<name>A0ABT2Y4D3_9MOLU</name>
<protein>
    <submittedName>
        <fullName evidence="1">Uncharacterized protein</fullName>
    </submittedName>
</protein>
<comment type="caution">
    <text evidence="1">The sequence shown here is derived from an EMBL/GenBank/DDBJ whole genome shotgun (WGS) entry which is preliminary data.</text>
</comment>
<accession>A0ABT2Y4D3</accession>
<reference evidence="1" key="1">
    <citation type="submission" date="2022-09" db="EMBL/GenBank/DDBJ databases">
        <title>Novel Mycoplasma species identified in domestic and wild animals.</title>
        <authorList>
            <person name="Volokhov D.V."/>
            <person name="Furtak V.A."/>
            <person name="Zagorodnyaya T.A."/>
        </authorList>
    </citation>
    <scope>NUCLEOTIDE SEQUENCE</scope>
    <source>
        <strain evidence="1">Oakley</strain>
    </source>
</reference>
<gene>
    <name evidence="1" type="ORF">N7548_00615</name>
</gene>
<dbReference type="RefSeq" id="WP_263607441.1">
    <property type="nucleotide sequence ID" value="NZ_JAOVQM010000001.1"/>
</dbReference>
<evidence type="ECO:0000313" key="2">
    <source>
        <dbReference type="Proteomes" id="UP001177160"/>
    </source>
</evidence>
<sequence length="105" mass="12380">MKKVIKFSFEDKEGFLSLVEINHKFYALVKKDTPKVQNILETHQLLVSYELKQNPTFMPVEAHVLYDFSTIEQVYQQLELEKNLYFKTLDDSLCVIEIVHPKSNT</sequence>
<proteinExistence type="predicted"/>
<dbReference type="Proteomes" id="UP001177160">
    <property type="component" value="Unassembled WGS sequence"/>
</dbReference>
<keyword evidence="2" id="KW-1185">Reference proteome</keyword>
<evidence type="ECO:0000313" key="1">
    <source>
        <dbReference type="EMBL" id="MCV2231328.1"/>
    </source>
</evidence>
<organism evidence="1 2">
    <name type="scientific">Paracholeplasma manati</name>
    <dbReference type="NCBI Taxonomy" id="591373"/>
    <lineage>
        <taxon>Bacteria</taxon>
        <taxon>Bacillati</taxon>
        <taxon>Mycoplasmatota</taxon>
        <taxon>Mollicutes</taxon>
        <taxon>Acholeplasmatales</taxon>
        <taxon>Acholeplasmataceae</taxon>
        <taxon>Paracholeplasma</taxon>
    </lineage>
</organism>